<dbReference type="PANTHER" id="PTHR43656:SF2">
    <property type="entry name" value="BINDING OXIDOREDUCTASE, PUTATIVE (AFU_ORTHOLOGUE AFUA_2G08260)-RELATED"/>
    <property type="match status" value="1"/>
</dbReference>
<dbReference type="SUPFAM" id="SSF51395">
    <property type="entry name" value="FMN-linked oxidoreductases"/>
    <property type="match status" value="1"/>
</dbReference>
<dbReference type="Proteomes" id="UP000516412">
    <property type="component" value="Chromosome"/>
</dbReference>
<name>A0A7H1MAH1_9NEIS</name>
<evidence type="ECO:0000259" key="3">
    <source>
        <dbReference type="Pfam" id="PF00724"/>
    </source>
</evidence>
<reference evidence="4" key="1">
    <citation type="submission" date="2024-06" db="EMBL/GenBank/DDBJ databases">
        <title>Complete Genome Sequence of mouse commensal type strain Neisseria musculi.</title>
        <authorList>
            <person name="Thapa E."/>
            <person name="Aluvathingal J."/>
            <person name="Nadendla S."/>
            <person name="Mehta A."/>
            <person name="Tettelin H."/>
            <person name="Weyand N.J."/>
        </authorList>
    </citation>
    <scope>NUCLEOTIDE SEQUENCE</scope>
    <source>
        <strain evidence="4">NW831</strain>
    </source>
</reference>
<dbReference type="InterPro" id="IPR013785">
    <property type="entry name" value="Aldolase_TIM"/>
</dbReference>
<keyword evidence="2" id="KW-0560">Oxidoreductase</keyword>
<gene>
    <name evidence="4" type="ORF">H7A79_0282</name>
</gene>
<protein>
    <submittedName>
        <fullName evidence="4">NADH:flavin oxidoreductase / NADH oxidase family protein</fullName>
    </submittedName>
</protein>
<dbReference type="GO" id="GO:0010181">
    <property type="term" value="F:FMN binding"/>
    <property type="evidence" value="ECO:0007669"/>
    <property type="project" value="InterPro"/>
</dbReference>
<dbReference type="PANTHER" id="PTHR43656">
    <property type="entry name" value="BINDING OXIDOREDUCTASE, PUTATIVE (AFU_ORTHOLOGUE AFUA_2G08260)-RELATED"/>
    <property type="match status" value="1"/>
</dbReference>
<evidence type="ECO:0000313" key="4">
    <source>
        <dbReference type="EMBL" id="QNT58636.1"/>
    </source>
</evidence>
<dbReference type="Pfam" id="PF00724">
    <property type="entry name" value="Oxidored_FMN"/>
    <property type="match status" value="1"/>
</dbReference>
<evidence type="ECO:0000256" key="1">
    <source>
        <dbReference type="ARBA" id="ARBA00022630"/>
    </source>
</evidence>
<evidence type="ECO:0000313" key="5">
    <source>
        <dbReference type="Proteomes" id="UP000516412"/>
    </source>
</evidence>
<dbReference type="Gene3D" id="3.20.20.70">
    <property type="entry name" value="Aldolase class I"/>
    <property type="match status" value="1"/>
</dbReference>
<dbReference type="InterPro" id="IPR051799">
    <property type="entry name" value="NADH_flavin_oxidoreductase"/>
</dbReference>
<keyword evidence="5" id="KW-1185">Reference proteome</keyword>
<feature type="domain" description="NADH:flavin oxidoreductase/NADH oxidase N-terminal" evidence="3">
    <location>
        <begin position="1"/>
        <end position="143"/>
    </location>
</feature>
<evidence type="ECO:0000256" key="2">
    <source>
        <dbReference type="ARBA" id="ARBA00023002"/>
    </source>
</evidence>
<dbReference type="InterPro" id="IPR001155">
    <property type="entry name" value="OxRdtase_FMN_N"/>
</dbReference>
<dbReference type="EMBL" id="CP060414">
    <property type="protein sequence ID" value="QNT58636.1"/>
    <property type="molecule type" value="Genomic_DNA"/>
</dbReference>
<accession>A0A7H1MAH1</accession>
<sequence length="180" mass="19957">MENRLRFPPAVVDAVIAAKTARRRDDFIIGYRLSPEEPQENGITMTDTFALADTLKARALQYLHVSLWDFHKKARRGADSCRSRLDLIHERIGGACPLIGVGNLFTADDALNVLDTGWVEFVGMGKAVLINSDFATLIYQGREADIATEIDSSHADRCGCPRSKAGKMMGNRWMQVDGLM</sequence>
<dbReference type="AlphaFoldDB" id="A0A7H1MAH1"/>
<organism evidence="4 5">
    <name type="scientific">Neisseria musculi</name>
    <dbReference type="NCBI Taxonomy" id="1815583"/>
    <lineage>
        <taxon>Bacteria</taxon>
        <taxon>Pseudomonadati</taxon>
        <taxon>Pseudomonadota</taxon>
        <taxon>Betaproteobacteria</taxon>
        <taxon>Neisseriales</taxon>
        <taxon>Neisseriaceae</taxon>
        <taxon>Neisseria</taxon>
    </lineage>
</organism>
<proteinExistence type="predicted"/>
<dbReference type="KEGG" id="nmus:H7A79_0282"/>
<dbReference type="GO" id="GO:0016491">
    <property type="term" value="F:oxidoreductase activity"/>
    <property type="evidence" value="ECO:0007669"/>
    <property type="project" value="UniProtKB-KW"/>
</dbReference>
<keyword evidence="1" id="KW-0285">Flavoprotein</keyword>